<organism evidence="3">
    <name type="scientific">Salpingoeca rosetta (strain ATCC 50818 / BSB-021)</name>
    <dbReference type="NCBI Taxonomy" id="946362"/>
    <lineage>
        <taxon>Eukaryota</taxon>
        <taxon>Choanoflagellata</taxon>
        <taxon>Craspedida</taxon>
        <taxon>Salpingoecidae</taxon>
        <taxon>Salpingoeca</taxon>
    </lineage>
</organism>
<dbReference type="SUPFAM" id="SSF50974">
    <property type="entry name" value="Nitrous oxide reductase, N-terminal domain"/>
    <property type="match status" value="1"/>
</dbReference>
<evidence type="ECO:0000313" key="3">
    <source>
        <dbReference type="Proteomes" id="UP000007799"/>
    </source>
</evidence>
<dbReference type="InterPro" id="IPR011045">
    <property type="entry name" value="N2O_reductase_N"/>
</dbReference>
<sequence>MYPLHTSTIARLALALAVAVALAITPSLGEVVLVEDDVGALHVNTSDPARQPVLLNGVDVAQLRARLEEHGAEIAAQERTLQSLCRWFPSTVDVTTITGTGAGELKWVGGVLAGNGLIYGIPFDAPAVLIIDPLTSTADATSLVAVTESAHGGRWAGGVLGPNGLVYGMPHDADSVLVIDPSTHDIDTTSIVVEMKTGASSTNTSKFLHAVLAPNDLIYGIPRSASAVLILDPATNATDTTSIAGLGDMEFKFSGGSTASRVARGAPHVLIIDTATNTIDTTAIAGFSAGVPKWRGGVLANNGRIYGIPSGDRSVLIIDPATDTADTTTISNVPSNLYSWIDGVLASNGKIYSFPQRGAAVLVIDPATNTADTTTLSVTNDGTSGNEGGGRGGQYKWWGGVRAGNDKLYSIPLGAENIAIVSPGC</sequence>
<reference evidence="2" key="1">
    <citation type="submission" date="2009-08" db="EMBL/GenBank/DDBJ databases">
        <title>Annotation of Salpingoeca rosetta.</title>
        <authorList>
            <consortium name="The Broad Institute Genome Sequencing Platform"/>
            <person name="Russ C."/>
            <person name="Cuomo C."/>
            <person name="Burger G."/>
            <person name="Gray M.W."/>
            <person name="Holland P.W.H."/>
            <person name="King N."/>
            <person name="Lang F.B.F."/>
            <person name="Roger A.J."/>
            <person name="Ruiz-Trillo I."/>
            <person name="Young S.K."/>
            <person name="Zeng Q."/>
            <person name="Gargeya S."/>
            <person name="Alvarado L."/>
            <person name="Berlin A."/>
            <person name="Chapman S.B."/>
            <person name="Chen Z."/>
            <person name="Freedman E."/>
            <person name="Gellesch M."/>
            <person name="Goldberg J."/>
            <person name="Griggs A."/>
            <person name="Gujja S."/>
            <person name="Heilman E."/>
            <person name="Heiman D."/>
            <person name="Howarth C."/>
            <person name="Mehta T."/>
            <person name="Neiman D."/>
            <person name="Pearson M."/>
            <person name="Roberts A."/>
            <person name="Saif S."/>
            <person name="Shea T."/>
            <person name="Shenoy N."/>
            <person name="Sisk P."/>
            <person name="Stolte C."/>
            <person name="Sykes S."/>
            <person name="White J."/>
            <person name="Yandava C."/>
            <person name="Haas B."/>
            <person name="Nusbaum C."/>
            <person name="Birren B."/>
        </authorList>
    </citation>
    <scope>NUCLEOTIDE SEQUENCE [LARGE SCALE GENOMIC DNA]</scope>
    <source>
        <strain evidence="2">ATCC 50818</strain>
    </source>
</reference>
<dbReference type="OrthoDB" id="10260017at2759"/>
<proteinExistence type="predicted"/>
<dbReference type="EMBL" id="GL832983">
    <property type="protein sequence ID" value="EGD78428.1"/>
    <property type="molecule type" value="Genomic_DNA"/>
</dbReference>
<name>F2UMS9_SALR5</name>
<feature type="signal peptide" evidence="1">
    <location>
        <begin position="1"/>
        <end position="29"/>
    </location>
</feature>
<protein>
    <submittedName>
        <fullName evidence="2">Uncharacterized protein</fullName>
    </submittedName>
</protein>
<dbReference type="eggNOG" id="ENOG502QT99">
    <property type="taxonomic scope" value="Eukaryota"/>
</dbReference>
<dbReference type="Proteomes" id="UP000007799">
    <property type="component" value="Unassembled WGS sequence"/>
</dbReference>
<feature type="chain" id="PRO_5003287698" evidence="1">
    <location>
        <begin position="30"/>
        <end position="425"/>
    </location>
</feature>
<keyword evidence="3" id="KW-1185">Reference proteome</keyword>
<dbReference type="GeneID" id="16069922"/>
<dbReference type="InParanoid" id="F2UMS9"/>
<dbReference type="AlphaFoldDB" id="F2UMS9"/>
<accession>F2UMS9</accession>
<gene>
    <name evidence="2" type="ORF">PTSG_09123</name>
</gene>
<dbReference type="Gene3D" id="2.130.10.10">
    <property type="entry name" value="YVTN repeat-like/Quinoprotein amine dehydrogenase"/>
    <property type="match status" value="1"/>
</dbReference>
<evidence type="ECO:0000313" key="2">
    <source>
        <dbReference type="EMBL" id="EGD78428.1"/>
    </source>
</evidence>
<dbReference type="InterPro" id="IPR015943">
    <property type="entry name" value="WD40/YVTN_repeat-like_dom_sf"/>
</dbReference>
<dbReference type="RefSeq" id="XP_004989377.1">
    <property type="nucleotide sequence ID" value="XM_004989320.1"/>
</dbReference>
<dbReference type="KEGG" id="sre:PTSG_09123"/>
<evidence type="ECO:0000256" key="1">
    <source>
        <dbReference type="SAM" id="SignalP"/>
    </source>
</evidence>
<keyword evidence="1" id="KW-0732">Signal</keyword>